<name>A0A0F3NJB4_ANAPH</name>
<protein>
    <submittedName>
        <fullName evidence="1">Uncharacterized protein</fullName>
    </submittedName>
</protein>
<accession>A0A0F3NJB4</accession>
<dbReference type="PATRIC" id="fig|1359153.3.peg.45"/>
<dbReference type="AlphaFoldDB" id="A0A0F3NJB4"/>
<dbReference type="Proteomes" id="UP000033385">
    <property type="component" value="Unassembled WGS sequence"/>
</dbReference>
<dbReference type="EMBL" id="LANW01000001">
    <property type="protein sequence ID" value="KJV67871.1"/>
    <property type="molecule type" value="Genomic_DNA"/>
</dbReference>
<organism evidence="1 2">
    <name type="scientific">Anaplasma phagocytophilum str. ApNP</name>
    <dbReference type="NCBI Taxonomy" id="1359153"/>
    <lineage>
        <taxon>Bacteria</taxon>
        <taxon>Pseudomonadati</taxon>
        <taxon>Pseudomonadota</taxon>
        <taxon>Alphaproteobacteria</taxon>
        <taxon>Rickettsiales</taxon>
        <taxon>Anaplasmataceae</taxon>
        <taxon>Anaplasma</taxon>
        <taxon>phagocytophilum group</taxon>
    </lineage>
</organism>
<evidence type="ECO:0000313" key="2">
    <source>
        <dbReference type="Proteomes" id="UP000033385"/>
    </source>
</evidence>
<sequence length="42" mass="5175">MKSVFSKLFYQDFYSSNISYNNHARSFHPFLREHLFTERSIE</sequence>
<proteinExistence type="predicted"/>
<reference evidence="1 2" key="1">
    <citation type="submission" date="2015-01" db="EMBL/GenBank/DDBJ databases">
        <title>Genome Sequencing of Rickettsiales.</title>
        <authorList>
            <person name="Daugherty S.C."/>
            <person name="Su Q."/>
            <person name="Abolude K."/>
            <person name="Beier-Sexton M."/>
            <person name="Carlyon J.A."/>
            <person name="Carter R."/>
            <person name="Day N.P."/>
            <person name="Dumler S.J."/>
            <person name="Dyachenko V."/>
            <person name="Godinez A."/>
            <person name="Kurtti T.J."/>
            <person name="Lichay M."/>
            <person name="Mullins K.E."/>
            <person name="Ott S."/>
            <person name="Pappas-Brown V."/>
            <person name="Paris D.H."/>
            <person name="Patel P."/>
            <person name="Richards A.L."/>
            <person name="Sadzewicz L."/>
            <person name="Sears K."/>
            <person name="Seidman D."/>
            <person name="Sengamalay N."/>
            <person name="Stenos J."/>
            <person name="Tallon L.J."/>
            <person name="Vincent G."/>
            <person name="Fraser C.M."/>
            <person name="Munderloh U."/>
            <person name="Dunning-Hotopp J.C."/>
        </authorList>
    </citation>
    <scope>NUCLEOTIDE SEQUENCE [LARGE SCALE GENOMIC DNA]</scope>
    <source>
        <strain evidence="1 2">ApNP</strain>
    </source>
</reference>
<comment type="caution">
    <text evidence="1">The sequence shown here is derived from an EMBL/GenBank/DDBJ whole genome shotgun (WGS) entry which is preliminary data.</text>
</comment>
<evidence type="ECO:0000313" key="1">
    <source>
        <dbReference type="EMBL" id="KJV67871.1"/>
    </source>
</evidence>
<gene>
    <name evidence="1" type="ORF">APHNP_0040</name>
</gene>